<name>A0ABN7XF38_GIGMA</name>
<comment type="caution">
    <text evidence="2">The sequence shown here is derived from an EMBL/GenBank/DDBJ whole genome shotgun (WGS) entry which is preliminary data.</text>
</comment>
<accession>A0ABN7XF38</accession>
<reference evidence="2 3" key="1">
    <citation type="submission" date="2021-06" db="EMBL/GenBank/DDBJ databases">
        <authorList>
            <person name="Kallberg Y."/>
            <person name="Tangrot J."/>
            <person name="Rosling A."/>
        </authorList>
    </citation>
    <scope>NUCLEOTIDE SEQUENCE [LARGE SCALE GENOMIC DNA]</scope>
    <source>
        <strain evidence="2 3">120-4 pot B 10/14</strain>
    </source>
</reference>
<feature type="compositionally biased region" description="Polar residues" evidence="1">
    <location>
        <begin position="142"/>
        <end position="165"/>
    </location>
</feature>
<dbReference type="EMBL" id="CAJVQB010130452">
    <property type="protein sequence ID" value="CAG8853891.1"/>
    <property type="molecule type" value="Genomic_DNA"/>
</dbReference>
<feature type="non-terminal residue" evidence="2">
    <location>
        <position position="165"/>
    </location>
</feature>
<evidence type="ECO:0000313" key="2">
    <source>
        <dbReference type="EMBL" id="CAG8853891.1"/>
    </source>
</evidence>
<feature type="non-terminal residue" evidence="2">
    <location>
        <position position="1"/>
    </location>
</feature>
<organism evidence="2 3">
    <name type="scientific">Gigaspora margarita</name>
    <dbReference type="NCBI Taxonomy" id="4874"/>
    <lineage>
        <taxon>Eukaryota</taxon>
        <taxon>Fungi</taxon>
        <taxon>Fungi incertae sedis</taxon>
        <taxon>Mucoromycota</taxon>
        <taxon>Glomeromycotina</taxon>
        <taxon>Glomeromycetes</taxon>
        <taxon>Diversisporales</taxon>
        <taxon>Gigasporaceae</taxon>
        <taxon>Gigaspora</taxon>
    </lineage>
</organism>
<protein>
    <submittedName>
        <fullName evidence="2">12131_t:CDS:1</fullName>
    </submittedName>
</protein>
<keyword evidence="3" id="KW-1185">Reference proteome</keyword>
<gene>
    <name evidence="2" type="ORF">GMARGA_LOCUS42712</name>
</gene>
<evidence type="ECO:0000256" key="1">
    <source>
        <dbReference type="SAM" id="MobiDB-lite"/>
    </source>
</evidence>
<proteinExistence type="predicted"/>
<dbReference type="Proteomes" id="UP000789901">
    <property type="component" value="Unassembled WGS sequence"/>
</dbReference>
<feature type="region of interest" description="Disordered" evidence="1">
    <location>
        <begin position="133"/>
        <end position="165"/>
    </location>
</feature>
<sequence>YLTPNSLALQRKQIFERLLYRSLLYDKLKVNSSQQLDHRARFIEDDYKELQILLNMALENCSGSVVTEIWEYSEKSITSHDRDQELSIQLVQILERIRRQEVNSRIAIESDSRKVFYGHEDILHQFINEQTSAQSNNNSASDLSEQGTCQEIDSVKISNSSQHKG</sequence>
<evidence type="ECO:0000313" key="3">
    <source>
        <dbReference type="Proteomes" id="UP000789901"/>
    </source>
</evidence>